<protein>
    <submittedName>
        <fullName evidence="1">(salmon louse) hypothetical protein</fullName>
    </submittedName>
</protein>
<dbReference type="AlphaFoldDB" id="A0A7R8CL47"/>
<proteinExistence type="predicted"/>
<reference evidence="1" key="1">
    <citation type="submission" date="2021-02" db="EMBL/GenBank/DDBJ databases">
        <authorList>
            <person name="Bekaert M."/>
        </authorList>
    </citation>
    <scope>NUCLEOTIDE SEQUENCE</scope>
    <source>
        <strain evidence="1">IoA-00</strain>
    </source>
</reference>
<gene>
    <name evidence="1" type="ORF">LSAA_5059</name>
</gene>
<accession>A0A7R8CL47</accession>
<sequence length="100" mass="10968">MNPGPVIPRRIVQTSKSGPLVDKEELIDSNSSVATVKYSCGKESSVSVRGFPCPSAVTEQLLTRDSSPYPFTPLLKVDSVPKHVELQRFFRPPDHIGIGF</sequence>
<dbReference type="Proteomes" id="UP000675881">
    <property type="component" value="Chromosome 14"/>
</dbReference>
<evidence type="ECO:0000313" key="1">
    <source>
        <dbReference type="EMBL" id="CAF2853491.1"/>
    </source>
</evidence>
<keyword evidence="2" id="KW-1185">Reference proteome</keyword>
<name>A0A7R8CL47_LEPSM</name>
<organism evidence="1 2">
    <name type="scientific">Lepeophtheirus salmonis</name>
    <name type="common">Salmon louse</name>
    <name type="synonym">Caligus salmonis</name>
    <dbReference type="NCBI Taxonomy" id="72036"/>
    <lineage>
        <taxon>Eukaryota</taxon>
        <taxon>Metazoa</taxon>
        <taxon>Ecdysozoa</taxon>
        <taxon>Arthropoda</taxon>
        <taxon>Crustacea</taxon>
        <taxon>Multicrustacea</taxon>
        <taxon>Hexanauplia</taxon>
        <taxon>Copepoda</taxon>
        <taxon>Siphonostomatoida</taxon>
        <taxon>Caligidae</taxon>
        <taxon>Lepeophtheirus</taxon>
    </lineage>
</organism>
<dbReference type="EMBL" id="HG994593">
    <property type="protein sequence ID" value="CAF2853491.1"/>
    <property type="molecule type" value="Genomic_DNA"/>
</dbReference>
<evidence type="ECO:0000313" key="2">
    <source>
        <dbReference type="Proteomes" id="UP000675881"/>
    </source>
</evidence>